<feature type="compositionally biased region" description="Basic residues" evidence="1">
    <location>
        <begin position="39"/>
        <end position="53"/>
    </location>
</feature>
<feature type="chain" id="PRO_5039321743" description="Lipoprotein" evidence="2">
    <location>
        <begin position="22"/>
        <end position="172"/>
    </location>
</feature>
<dbReference type="PROSITE" id="PS51257">
    <property type="entry name" value="PROKAR_LIPOPROTEIN"/>
    <property type="match status" value="1"/>
</dbReference>
<dbReference type="RefSeq" id="WP_118910067.1">
    <property type="nucleotide sequence ID" value="NZ_QOCS01000005.1"/>
</dbReference>
<sequence>MKKILVSIFCSLFILGSYGCANNNQSSHGDNKPKTTHVEKHKAKHKTKKHVAKKKSDNDKKTQTSQSDNQQQQTQQSNEQQNAPQNQQQAQPQTSTGISYDTDTLTGFLNTYGLSPVAYKIKNGMSSYDALKSTPNSMKTSGEMQTEYAMDQGYMDHNGNEVQQPAQNNQDQ</sequence>
<gene>
    <name evidence="3" type="ORF">DS832_01520</name>
</gene>
<keyword evidence="2" id="KW-0732">Signal</keyword>
<dbReference type="EMBL" id="QOCS01000005">
    <property type="protein sequence ID" value="RHW48271.1"/>
    <property type="molecule type" value="Genomic_DNA"/>
</dbReference>
<feature type="signal peptide" evidence="2">
    <location>
        <begin position="1"/>
        <end position="21"/>
    </location>
</feature>
<dbReference type="Proteomes" id="UP000284822">
    <property type="component" value="Unassembled WGS sequence"/>
</dbReference>
<feature type="region of interest" description="Disordered" evidence="1">
    <location>
        <begin position="24"/>
        <end position="100"/>
    </location>
</feature>
<feature type="compositionally biased region" description="Polar residues" evidence="1">
    <location>
        <begin position="160"/>
        <end position="172"/>
    </location>
</feature>
<evidence type="ECO:0000313" key="4">
    <source>
        <dbReference type="Proteomes" id="UP000284822"/>
    </source>
</evidence>
<feature type="compositionally biased region" description="Low complexity" evidence="1">
    <location>
        <begin position="63"/>
        <end position="95"/>
    </location>
</feature>
<proteinExistence type="predicted"/>
<evidence type="ECO:0000256" key="1">
    <source>
        <dbReference type="SAM" id="MobiDB-lite"/>
    </source>
</evidence>
<protein>
    <recommendedName>
        <fullName evidence="5">Lipoprotein</fullName>
    </recommendedName>
</protein>
<comment type="caution">
    <text evidence="3">The sequence shown here is derived from an EMBL/GenBank/DDBJ whole genome shotgun (WGS) entry which is preliminary data.</text>
</comment>
<dbReference type="AlphaFoldDB" id="A0A417ZCE5"/>
<organism evidence="3 4">
    <name type="scientific">Bombilactobacillus bombi</name>
    <dbReference type="NCBI Taxonomy" id="1303590"/>
    <lineage>
        <taxon>Bacteria</taxon>
        <taxon>Bacillati</taxon>
        <taxon>Bacillota</taxon>
        <taxon>Bacilli</taxon>
        <taxon>Lactobacillales</taxon>
        <taxon>Lactobacillaceae</taxon>
        <taxon>Bombilactobacillus</taxon>
    </lineage>
</organism>
<reference evidence="3 4" key="1">
    <citation type="submission" date="2018-07" db="EMBL/GenBank/DDBJ databases">
        <title>Genome sequences of six Lactobacillus spp. isolated from bumble bee guts.</title>
        <authorList>
            <person name="Motta E.V.S."/>
            <person name="Moran N.A."/>
        </authorList>
    </citation>
    <scope>NUCLEOTIDE SEQUENCE [LARGE SCALE GENOMIC DNA]</scope>
    <source>
        <strain evidence="3 4">LV-8.1</strain>
    </source>
</reference>
<evidence type="ECO:0008006" key="5">
    <source>
        <dbReference type="Google" id="ProtNLM"/>
    </source>
</evidence>
<feature type="region of interest" description="Disordered" evidence="1">
    <location>
        <begin position="147"/>
        <end position="172"/>
    </location>
</feature>
<accession>A0A417ZCE5</accession>
<evidence type="ECO:0000313" key="3">
    <source>
        <dbReference type="EMBL" id="RHW48271.1"/>
    </source>
</evidence>
<name>A0A417ZCE5_9LACO</name>
<evidence type="ECO:0000256" key="2">
    <source>
        <dbReference type="SAM" id="SignalP"/>
    </source>
</evidence>
<feature type="compositionally biased region" description="Basic and acidic residues" evidence="1">
    <location>
        <begin position="29"/>
        <end position="38"/>
    </location>
</feature>